<dbReference type="GO" id="GO:0016491">
    <property type="term" value="F:oxidoreductase activity"/>
    <property type="evidence" value="ECO:0007669"/>
    <property type="project" value="InterPro"/>
</dbReference>
<dbReference type="Proteomes" id="UP001302716">
    <property type="component" value="Chromosome"/>
</dbReference>
<sequence length="214" mass="23812">MTALKIDLYTEISCPWCIIGMHRLDKVLAERFPDLAVDITHHPVILMPECPPEGVRIVDLLKSRYGVTDPAATWTRPHAEARMSGLDLDLFRQPFAYPTLDAHTLIRLARARGTQHALAVAISNAYFMDARDISDAKVLAEIATRYGFTHDEVTHLLADAQARAQTQLEVERAFAAGVQSVPHVIFDERLALIGGRSENELAQAIAMTREAAFR</sequence>
<dbReference type="SUPFAM" id="SSF52833">
    <property type="entry name" value="Thioredoxin-like"/>
    <property type="match status" value="1"/>
</dbReference>
<keyword evidence="3" id="KW-1185">Reference proteome</keyword>
<dbReference type="EMBL" id="CP103836">
    <property type="protein sequence ID" value="WOB50328.1"/>
    <property type="molecule type" value="Genomic_DNA"/>
</dbReference>
<name>A0AAU0BE70_9XANT</name>
<reference evidence="2 3" key="1">
    <citation type="submission" date="2022-08" db="EMBL/GenBank/DDBJ databases">
        <title>Whole genome sequencing-based tracing of a 2022 introduction and outbreak of Xanthomonas hortorum pv. pelargonii.</title>
        <authorList>
            <person name="Iruegas-Bocardo F."/>
            <person name="Weisberg A.K."/>
            <person name="Riutta E.R."/>
            <person name="Kilday K."/>
            <person name="Bonkowski J.C."/>
            <person name="Creswell T."/>
            <person name="Daughtrey M.L."/>
            <person name="Rane K."/>
            <person name="Grunwald N.J."/>
            <person name="Chang J.H."/>
            <person name="Putnam M.L."/>
        </authorList>
    </citation>
    <scope>NUCLEOTIDE SEQUENCE [LARGE SCALE GENOMIC DNA]</scope>
    <source>
        <strain evidence="2 3">22-323</strain>
    </source>
</reference>
<proteinExistence type="predicted"/>
<protein>
    <submittedName>
        <fullName evidence="2">DsbA family protein</fullName>
    </submittedName>
</protein>
<dbReference type="InterPro" id="IPR036249">
    <property type="entry name" value="Thioredoxin-like_sf"/>
</dbReference>
<feature type="domain" description="DSBA-like thioredoxin" evidence="1">
    <location>
        <begin position="6"/>
        <end position="206"/>
    </location>
</feature>
<evidence type="ECO:0000313" key="3">
    <source>
        <dbReference type="Proteomes" id="UP001302716"/>
    </source>
</evidence>
<dbReference type="RefSeq" id="WP_316696575.1">
    <property type="nucleotide sequence ID" value="NZ_CP103836.1"/>
</dbReference>
<evidence type="ECO:0000259" key="1">
    <source>
        <dbReference type="Pfam" id="PF01323"/>
    </source>
</evidence>
<evidence type="ECO:0000313" key="2">
    <source>
        <dbReference type="EMBL" id="WOB50328.1"/>
    </source>
</evidence>
<dbReference type="Pfam" id="PF01323">
    <property type="entry name" value="DSBA"/>
    <property type="match status" value="1"/>
</dbReference>
<dbReference type="PANTHER" id="PTHR13887">
    <property type="entry name" value="GLUTATHIONE S-TRANSFERASE KAPPA"/>
    <property type="match status" value="1"/>
</dbReference>
<dbReference type="PANTHER" id="PTHR13887:SF41">
    <property type="entry name" value="THIOREDOXIN SUPERFAMILY PROTEIN"/>
    <property type="match status" value="1"/>
</dbReference>
<accession>A0AAU0BE70</accession>
<dbReference type="Gene3D" id="3.40.30.10">
    <property type="entry name" value="Glutaredoxin"/>
    <property type="match status" value="1"/>
</dbReference>
<gene>
    <name evidence="2" type="ORF">NYR97_02595</name>
</gene>
<dbReference type="CDD" id="cd03024">
    <property type="entry name" value="DsbA_FrnE"/>
    <property type="match status" value="1"/>
</dbReference>
<dbReference type="InterPro" id="IPR001853">
    <property type="entry name" value="DSBA-like_thioredoxin_dom"/>
</dbReference>
<organism evidence="2 3">
    <name type="scientific">Xanthomonas hydrangeae</name>
    <dbReference type="NCBI Taxonomy" id="2775159"/>
    <lineage>
        <taxon>Bacteria</taxon>
        <taxon>Pseudomonadati</taxon>
        <taxon>Pseudomonadota</taxon>
        <taxon>Gammaproteobacteria</taxon>
        <taxon>Lysobacterales</taxon>
        <taxon>Lysobacteraceae</taxon>
        <taxon>Xanthomonas</taxon>
    </lineage>
</organism>
<dbReference type="AlphaFoldDB" id="A0AAU0BE70"/>